<dbReference type="EMBL" id="JAPJZH010000006">
    <property type="protein sequence ID" value="MDA4846039.1"/>
    <property type="molecule type" value="Genomic_DNA"/>
</dbReference>
<protein>
    <recommendedName>
        <fullName evidence="4">Tat pathway signal sequence domain protein</fullName>
    </recommendedName>
</protein>
<proteinExistence type="predicted"/>
<organism evidence="2 3">
    <name type="scientific">Hoeflea poritis</name>
    <dbReference type="NCBI Taxonomy" id="2993659"/>
    <lineage>
        <taxon>Bacteria</taxon>
        <taxon>Pseudomonadati</taxon>
        <taxon>Pseudomonadota</taxon>
        <taxon>Alphaproteobacteria</taxon>
        <taxon>Hyphomicrobiales</taxon>
        <taxon>Rhizobiaceae</taxon>
        <taxon>Hoeflea</taxon>
    </lineage>
</organism>
<dbReference type="RefSeq" id="WP_271089758.1">
    <property type="nucleotide sequence ID" value="NZ_JAPJZH010000006.1"/>
</dbReference>
<keyword evidence="1" id="KW-0732">Signal</keyword>
<evidence type="ECO:0000256" key="1">
    <source>
        <dbReference type="SAM" id="SignalP"/>
    </source>
</evidence>
<gene>
    <name evidence="2" type="ORF">OOZ53_11810</name>
</gene>
<evidence type="ECO:0000313" key="3">
    <source>
        <dbReference type="Proteomes" id="UP001148313"/>
    </source>
</evidence>
<feature type="signal peptide" evidence="1">
    <location>
        <begin position="1"/>
        <end position="18"/>
    </location>
</feature>
<sequence>MRKIAAHCLMAVTALAGAAAPVSGLAEDKATGLSLELNNLARSEAGCLATFMVRNGFEQPLEKVAFEIVLFNAQGLVDRLMVLDFSPLSTGKTRVRQFDLAGADCADISRVLINDAAACDAKALPATACLDNLKTTARPEVEFGS</sequence>
<dbReference type="Proteomes" id="UP001148313">
    <property type="component" value="Unassembled WGS sequence"/>
</dbReference>
<reference evidence="2" key="1">
    <citation type="submission" date="2022-11" db="EMBL/GenBank/DDBJ databases">
        <title>Hoeflea poritis sp. nov., isolated from scleractinian coral Porites lutea.</title>
        <authorList>
            <person name="Zhang G."/>
            <person name="Wei Q."/>
            <person name="Cai L."/>
        </authorList>
    </citation>
    <scope>NUCLEOTIDE SEQUENCE</scope>
    <source>
        <strain evidence="2">E7-10</strain>
    </source>
</reference>
<accession>A0ABT4VN55</accession>
<keyword evidence="3" id="KW-1185">Reference proteome</keyword>
<feature type="chain" id="PRO_5046705907" description="Tat pathway signal sequence domain protein" evidence="1">
    <location>
        <begin position="19"/>
        <end position="145"/>
    </location>
</feature>
<name>A0ABT4VN55_9HYPH</name>
<comment type="caution">
    <text evidence="2">The sequence shown here is derived from an EMBL/GenBank/DDBJ whole genome shotgun (WGS) entry which is preliminary data.</text>
</comment>
<evidence type="ECO:0008006" key="4">
    <source>
        <dbReference type="Google" id="ProtNLM"/>
    </source>
</evidence>
<evidence type="ECO:0000313" key="2">
    <source>
        <dbReference type="EMBL" id="MDA4846039.1"/>
    </source>
</evidence>